<dbReference type="InterPro" id="IPR036390">
    <property type="entry name" value="WH_DNA-bd_sf"/>
</dbReference>
<dbReference type="PROSITE" id="PS50931">
    <property type="entry name" value="HTH_LYSR"/>
    <property type="match status" value="1"/>
</dbReference>
<dbReference type="EMBL" id="FWWU01000009">
    <property type="protein sequence ID" value="SMB94854.1"/>
    <property type="molecule type" value="Genomic_DNA"/>
</dbReference>
<dbReference type="PANTHER" id="PTHR30346">
    <property type="entry name" value="TRANSCRIPTIONAL DUAL REGULATOR HCAR-RELATED"/>
    <property type="match status" value="1"/>
</dbReference>
<dbReference type="GO" id="GO:0003700">
    <property type="term" value="F:DNA-binding transcription factor activity"/>
    <property type="evidence" value="ECO:0007669"/>
    <property type="project" value="InterPro"/>
</dbReference>
<organism evidence="6 7">
    <name type="scientific">Deinococcus hopiensis KR-140</name>
    <dbReference type="NCBI Taxonomy" id="695939"/>
    <lineage>
        <taxon>Bacteria</taxon>
        <taxon>Thermotogati</taxon>
        <taxon>Deinococcota</taxon>
        <taxon>Deinococci</taxon>
        <taxon>Deinococcales</taxon>
        <taxon>Deinococcaceae</taxon>
        <taxon>Deinococcus</taxon>
    </lineage>
</organism>
<dbReference type="Pfam" id="PF03466">
    <property type="entry name" value="LysR_substrate"/>
    <property type="match status" value="1"/>
</dbReference>
<dbReference type="PANTHER" id="PTHR30346:SF28">
    <property type="entry name" value="HTH-TYPE TRANSCRIPTIONAL REGULATOR CYNR"/>
    <property type="match status" value="1"/>
</dbReference>
<dbReference type="AlphaFoldDB" id="A0A1W1VPM3"/>
<dbReference type="InterPro" id="IPR005119">
    <property type="entry name" value="LysR_subst-bd"/>
</dbReference>
<evidence type="ECO:0000313" key="6">
    <source>
        <dbReference type="EMBL" id="SMB94854.1"/>
    </source>
</evidence>
<dbReference type="SUPFAM" id="SSF53850">
    <property type="entry name" value="Periplasmic binding protein-like II"/>
    <property type="match status" value="1"/>
</dbReference>
<name>A0A1W1VPM3_9DEIO</name>
<feature type="domain" description="HTH lysR-type" evidence="5">
    <location>
        <begin position="6"/>
        <end position="63"/>
    </location>
</feature>
<protein>
    <submittedName>
        <fullName evidence="6">DNA-binding transcriptional regulator, LysR family</fullName>
    </submittedName>
</protein>
<dbReference type="Gene3D" id="3.40.190.290">
    <property type="match status" value="1"/>
</dbReference>
<evidence type="ECO:0000259" key="5">
    <source>
        <dbReference type="PROSITE" id="PS50931"/>
    </source>
</evidence>
<reference evidence="6 7" key="1">
    <citation type="submission" date="2017-04" db="EMBL/GenBank/DDBJ databases">
        <authorList>
            <person name="Afonso C.L."/>
            <person name="Miller P.J."/>
            <person name="Scott M.A."/>
            <person name="Spackman E."/>
            <person name="Goraichik I."/>
            <person name="Dimitrov K.M."/>
            <person name="Suarez D.L."/>
            <person name="Swayne D.E."/>
        </authorList>
    </citation>
    <scope>NUCLEOTIDE SEQUENCE [LARGE SCALE GENOMIC DNA]</scope>
    <source>
        <strain evidence="6 7">KR-140</strain>
    </source>
</reference>
<dbReference type="GO" id="GO:0032993">
    <property type="term" value="C:protein-DNA complex"/>
    <property type="evidence" value="ECO:0007669"/>
    <property type="project" value="TreeGrafter"/>
</dbReference>
<gene>
    <name evidence="6" type="ORF">SAMN00790413_02558</name>
</gene>
<keyword evidence="4" id="KW-0804">Transcription</keyword>
<dbReference type="Gene3D" id="1.10.10.10">
    <property type="entry name" value="Winged helix-like DNA-binding domain superfamily/Winged helix DNA-binding domain"/>
    <property type="match status" value="1"/>
</dbReference>
<dbReference type="STRING" id="695939.SAMN00790413_02558"/>
<evidence type="ECO:0000256" key="4">
    <source>
        <dbReference type="ARBA" id="ARBA00023163"/>
    </source>
</evidence>
<accession>A0A1W1VPM3</accession>
<keyword evidence="2" id="KW-0805">Transcription regulation</keyword>
<dbReference type="RefSeq" id="WP_084049803.1">
    <property type="nucleotide sequence ID" value="NZ_FWWU01000009.1"/>
</dbReference>
<dbReference type="GO" id="GO:0003677">
    <property type="term" value="F:DNA binding"/>
    <property type="evidence" value="ECO:0007669"/>
    <property type="project" value="UniProtKB-KW"/>
</dbReference>
<keyword evidence="3 6" id="KW-0238">DNA-binding</keyword>
<keyword evidence="7" id="KW-1185">Reference proteome</keyword>
<evidence type="ECO:0000256" key="1">
    <source>
        <dbReference type="ARBA" id="ARBA00009437"/>
    </source>
</evidence>
<dbReference type="OrthoDB" id="8751315at2"/>
<sequence>MAPQTPTLAQLRALIAVAEAGGFGEAAAEGGVSQSSLSEAVAKLEALAGRPLLRRTPAGTAPTEAGQRVLEHARAAVQAAGDALLAAQEDSALSGTLRVASMRSTATHLLPPAIAAFRARHPGVRVEVLDLDAETYGGSADVVQSGRADMALIVAEEVPGLRLLPLPADEYLFVAPASRGAGPVQVSELLAPLILPPGQNACHLRVRRYLSTLGVPMGAVSEIEQDSVILSMVEYGLGITVMPRLALLPLPPGLVALPLPEPLVRPLSLAVLPHRAGLPMLRAFTEAVLRAARQGRLPPLERESRVGYSAGAN</sequence>
<dbReference type="Pfam" id="PF00126">
    <property type="entry name" value="HTH_1"/>
    <property type="match status" value="1"/>
</dbReference>
<proteinExistence type="inferred from homology"/>
<dbReference type="SUPFAM" id="SSF46785">
    <property type="entry name" value="Winged helix' DNA-binding domain"/>
    <property type="match status" value="1"/>
</dbReference>
<dbReference type="InterPro" id="IPR000847">
    <property type="entry name" value="LysR_HTH_N"/>
</dbReference>
<dbReference type="CDD" id="cd05466">
    <property type="entry name" value="PBP2_LTTR_substrate"/>
    <property type="match status" value="1"/>
</dbReference>
<dbReference type="Proteomes" id="UP000192582">
    <property type="component" value="Unassembled WGS sequence"/>
</dbReference>
<dbReference type="InterPro" id="IPR036388">
    <property type="entry name" value="WH-like_DNA-bd_sf"/>
</dbReference>
<comment type="similarity">
    <text evidence="1">Belongs to the LysR transcriptional regulatory family.</text>
</comment>
<evidence type="ECO:0000313" key="7">
    <source>
        <dbReference type="Proteomes" id="UP000192582"/>
    </source>
</evidence>
<evidence type="ECO:0000256" key="2">
    <source>
        <dbReference type="ARBA" id="ARBA00023015"/>
    </source>
</evidence>
<evidence type="ECO:0000256" key="3">
    <source>
        <dbReference type="ARBA" id="ARBA00023125"/>
    </source>
</evidence>